<gene>
    <name evidence="25" type="primary">KIF2C</name>
</gene>
<dbReference type="GO" id="GO:0007059">
    <property type="term" value="P:chromosome segregation"/>
    <property type="evidence" value="ECO:0007669"/>
    <property type="project" value="UniProtKB-KW"/>
</dbReference>
<evidence type="ECO:0000256" key="10">
    <source>
        <dbReference type="ARBA" id="ARBA00022829"/>
    </source>
</evidence>
<dbReference type="GO" id="GO:0007019">
    <property type="term" value="P:microtubule depolymerization"/>
    <property type="evidence" value="ECO:0007669"/>
    <property type="project" value="TreeGrafter"/>
</dbReference>
<sequence>SAMDSAVRSRLQPGRLIKIQRSNGLIHSAVIKTVNIERLSVSVEWSEGESTKGKEVSVRGVPMLTQSGVNRSTKMSVITESQGSLQDNEMEVDPSTSTQTRNHSTVPGEWRQAQKSNIVKEMEKMKSKREEKRAQISEIRTKRAQEFDSSCPNWEFARMIKEFRATLDCQPISMNDPIEERRICVCVRKRPLNKQELHKKECDVITVPSKCVLLVHEPKLKVDLTKYLETQAFRFDFSFDETASNEVVYRFTARPLVQTIFEGGKATCFAYGQTGSGKTHTMGGDFSGKTQNVSKGIYAFASRDVFVLQSQPRYRNQDLEVYVTFFEIYNGKVFDLLNKKAKLRVLEDGKQQVQVVGLQERQVSCADDVIRMIEMGSACRTSGQTFANSSSSRSHACFQIILRRRGKLHGKFSLVDLAGNERGADTSSADRQTRMEGAEINKSLLALKVECIRDLGQNKSHTPFRNKQKLDACLSSSLCFQIAMISPGMSSCEYTLNTLRYLSKEEEEELSPHMSSFREAMTQISELEEKAVEELREMRQRMTELNDLLEMTEQPDYDLETFVNRARCFIKEGSRNFISMGDVVESLALAMQLEEQASKQMSKRRPQ</sequence>
<keyword evidence="5" id="KW-0963">Cytoplasm</keyword>
<dbReference type="GO" id="GO:0051301">
    <property type="term" value="P:cell division"/>
    <property type="evidence" value="ECO:0007669"/>
    <property type="project" value="UniProtKB-KW"/>
</dbReference>
<keyword evidence="7 21" id="KW-0493">Microtubule</keyword>
<dbReference type="PANTHER" id="PTHR47971:SF25">
    <property type="entry name" value="KINESIN-LIKE PROTEIN KIF2C"/>
    <property type="match status" value="1"/>
</dbReference>
<evidence type="ECO:0000256" key="2">
    <source>
        <dbReference type="ARBA" id="ARBA00004245"/>
    </source>
</evidence>
<dbReference type="SMART" id="SM00129">
    <property type="entry name" value="KISc"/>
    <property type="match status" value="1"/>
</dbReference>
<dbReference type="PROSITE" id="PS50067">
    <property type="entry name" value="KINESIN_MOTOR_2"/>
    <property type="match status" value="1"/>
</dbReference>
<feature type="coiled-coil region" evidence="22">
    <location>
        <begin position="517"/>
        <end position="552"/>
    </location>
</feature>
<keyword evidence="12 20" id="KW-0067">ATP-binding</keyword>
<dbReference type="Gene3D" id="3.40.850.10">
    <property type="entry name" value="Kinesin motor domain"/>
    <property type="match status" value="1"/>
</dbReference>
<evidence type="ECO:0000256" key="16">
    <source>
        <dbReference type="ARBA" id="ARBA00023242"/>
    </source>
</evidence>
<dbReference type="GO" id="GO:0000776">
    <property type="term" value="C:kinetochore"/>
    <property type="evidence" value="ECO:0007669"/>
    <property type="project" value="UniProtKB-KW"/>
</dbReference>
<evidence type="ECO:0000256" key="8">
    <source>
        <dbReference type="ARBA" id="ARBA00022741"/>
    </source>
</evidence>
<keyword evidence="8 20" id="KW-0547">Nucleotide-binding</keyword>
<dbReference type="GO" id="GO:0007018">
    <property type="term" value="P:microtubule-based movement"/>
    <property type="evidence" value="ECO:0007669"/>
    <property type="project" value="InterPro"/>
</dbReference>
<dbReference type="InterPro" id="IPR019821">
    <property type="entry name" value="Kinesin_motor_CS"/>
</dbReference>
<keyword evidence="18" id="KW-0137">Centromere</keyword>
<evidence type="ECO:0000313" key="26">
    <source>
        <dbReference type="Proteomes" id="UP000694404"/>
    </source>
</evidence>
<dbReference type="FunFam" id="3.40.850.10:FF:000012">
    <property type="entry name" value="Kinesin-like protein"/>
    <property type="match status" value="1"/>
</dbReference>
<dbReference type="PANTHER" id="PTHR47971">
    <property type="entry name" value="KINESIN-RELATED PROTEIN 6"/>
    <property type="match status" value="1"/>
</dbReference>
<evidence type="ECO:0000256" key="5">
    <source>
        <dbReference type="ARBA" id="ARBA00022490"/>
    </source>
</evidence>
<keyword evidence="11" id="KW-0995">Kinetochore</keyword>
<keyword evidence="26" id="KW-1185">Reference proteome</keyword>
<dbReference type="GO" id="GO:0008017">
    <property type="term" value="F:microtubule binding"/>
    <property type="evidence" value="ECO:0007669"/>
    <property type="project" value="InterPro"/>
</dbReference>
<dbReference type="Pfam" id="PF22923">
    <property type="entry name" value="KIF2A-like_1st"/>
    <property type="match status" value="1"/>
</dbReference>
<evidence type="ECO:0000256" key="1">
    <source>
        <dbReference type="ARBA" id="ARBA00004123"/>
    </source>
</evidence>
<dbReference type="PRINTS" id="PR00380">
    <property type="entry name" value="KINESINHEAVY"/>
</dbReference>
<keyword evidence="17" id="KW-0131">Cell cycle</keyword>
<dbReference type="CDD" id="cd01367">
    <property type="entry name" value="KISc_KIF2_like"/>
    <property type="match status" value="1"/>
</dbReference>
<evidence type="ECO:0000256" key="6">
    <source>
        <dbReference type="ARBA" id="ARBA00022618"/>
    </source>
</evidence>
<keyword evidence="13 22" id="KW-0175">Coiled coil</keyword>
<feature type="coiled-coil region" evidence="22">
    <location>
        <begin position="115"/>
        <end position="142"/>
    </location>
</feature>
<evidence type="ECO:0000256" key="22">
    <source>
        <dbReference type="SAM" id="Coils"/>
    </source>
</evidence>
<evidence type="ECO:0000256" key="20">
    <source>
        <dbReference type="PROSITE-ProRule" id="PRU00283"/>
    </source>
</evidence>
<feature type="compositionally biased region" description="Polar residues" evidence="23">
    <location>
        <begin position="94"/>
        <end position="105"/>
    </location>
</feature>
<dbReference type="GO" id="GO:0005634">
    <property type="term" value="C:nucleus"/>
    <property type="evidence" value="ECO:0007669"/>
    <property type="project" value="UniProtKB-SubCell"/>
</dbReference>
<keyword evidence="6" id="KW-0132">Cell division</keyword>
<evidence type="ECO:0000256" key="23">
    <source>
        <dbReference type="SAM" id="MobiDB-lite"/>
    </source>
</evidence>
<comment type="subcellular location">
    <subcellularLocation>
        <location evidence="3">Chromosome</location>
        <location evidence="3">Centromere</location>
        <location evidence="3">Kinetochore</location>
    </subcellularLocation>
    <subcellularLocation>
        <location evidence="2">Cytoplasm</location>
        <location evidence="2">Cytoskeleton</location>
    </subcellularLocation>
    <subcellularLocation>
        <location evidence="1">Nucleus</location>
    </subcellularLocation>
</comment>
<evidence type="ECO:0000256" key="12">
    <source>
        <dbReference type="ARBA" id="ARBA00022840"/>
    </source>
</evidence>
<dbReference type="InterPro" id="IPR027640">
    <property type="entry name" value="Kinesin-like_fam"/>
</dbReference>
<accession>A0A8C0GFL6</accession>
<evidence type="ECO:0000256" key="7">
    <source>
        <dbReference type="ARBA" id="ARBA00022701"/>
    </source>
</evidence>
<evidence type="ECO:0000256" key="19">
    <source>
        <dbReference type="ARBA" id="ARBA00061030"/>
    </source>
</evidence>
<evidence type="ECO:0000256" key="18">
    <source>
        <dbReference type="ARBA" id="ARBA00023328"/>
    </source>
</evidence>
<evidence type="ECO:0000256" key="11">
    <source>
        <dbReference type="ARBA" id="ARBA00022838"/>
    </source>
</evidence>
<feature type="binding site" evidence="20">
    <location>
        <begin position="272"/>
        <end position="279"/>
    </location>
    <ligand>
        <name>ATP</name>
        <dbReference type="ChEBI" id="CHEBI:30616"/>
    </ligand>
</feature>
<organism evidence="25 26">
    <name type="scientific">Chelonoidis abingdonii</name>
    <name type="common">Abingdon island giant tortoise</name>
    <name type="synonym">Testudo abingdonii</name>
    <dbReference type="NCBI Taxonomy" id="106734"/>
    <lineage>
        <taxon>Eukaryota</taxon>
        <taxon>Metazoa</taxon>
        <taxon>Chordata</taxon>
        <taxon>Craniata</taxon>
        <taxon>Vertebrata</taxon>
        <taxon>Euteleostomi</taxon>
        <taxon>Archelosauria</taxon>
        <taxon>Testudinata</taxon>
        <taxon>Testudines</taxon>
        <taxon>Cryptodira</taxon>
        <taxon>Durocryptodira</taxon>
        <taxon>Testudinoidea</taxon>
        <taxon>Testudinidae</taxon>
        <taxon>Chelonoidis</taxon>
    </lineage>
</organism>
<feature type="domain" description="Kinesin motor" evidence="24">
    <location>
        <begin position="182"/>
        <end position="448"/>
    </location>
</feature>
<keyword evidence="4" id="KW-0158">Chromosome</keyword>
<evidence type="ECO:0000256" key="15">
    <source>
        <dbReference type="ARBA" id="ARBA00023212"/>
    </source>
</evidence>
<keyword evidence="10" id="KW-0159">Chromosome partition</keyword>
<feature type="region of interest" description="Disordered" evidence="23">
    <location>
        <begin position="80"/>
        <end position="110"/>
    </location>
</feature>
<proteinExistence type="inferred from homology"/>
<dbReference type="GO" id="GO:0005874">
    <property type="term" value="C:microtubule"/>
    <property type="evidence" value="ECO:0007669"/>
    <property type="project" value="UniProtKB-KW"/>
</dbReference>
<keyword evidence="16" id="KW-0539">Nucleus</keyword>
<evidence type="ECO:0000259" key="24">
    <source>
        <dbReference type="PROSITE" id="PS50067"/>
    </source>
</evidence>
<dbReference type="InterPro" id="IPR027417">
    <property type="entry name" value="P-loop_NTPase"/>
</dbReference>
<dbReference type="GO" id="GO:0005524">
    <property type="term" value="F:ATP binding"/>
    <property type="evidence" value="ECO:0007669"/>
    <property type="project" value="UniProtKB-UniRule"/>
</dbReference>
<evidence type="ECO:0000256" key="14">
    <source>
        <dbReference type="ARBA" id="ARBA00023175"/>
    </source>
</evidence>
<dbReference type="PROSITE" id="PS00411">
    <property type="entry name" value="KINESIN_MOTOR_1"/>
    <property type="match status" value="1"/>
</dbReference>
<evidence type="ECO:0000256" key="3">
    <source>
        <dbReference type="ARBA" id="ARBA00004629"/>
    </source>
</evidence>
<dbReference type="InterPro" id="IPR054473">
    <property type="entry name" value="KIF2A-like_N"/>
</dbReference>
<keyword evidence="14 20" id="KW-0505">Motor protein</keyword>
<dbReference type="Proteomes" id="UP000694404">
    <property type="component" value="Unplaced"/>
</dbReference>
<dbReference type="GeneTree" id="ENSGT00940000154046"/>
<comment type="similarity">
    <text evidence="19">Belongs to the TRAFAC class myosin-kinesin ATPase superfamily. Kinesin family. KIN-13 subfamily.</text>
</comment>
<keyword evidence="15" id="KW-0206">Cytoskeleton</keyword>
<evidence type="ECO:0000256" key="9">
    <source>
        <dbReference type="ARBA" id="ARBA00022776"/>
    </source>
</evidence>
<evidence type="ECO:0000256" key="13">
    <source>
        <dbReference type="ARBA" id="ARBA00023054"/>
    </source>
</evidence>
<reference evidence="25" key="2">
    <citation type="submission" date="2025-09" db="UniProtKB">
        <authorList>
            <consortium name="Ensembl"/>
        </authorList>
    </citation>
    <scope>IDENTIFICATION</scope>
</reference>
<evidence type="ECO:0000313" key="25">
    <source>
        <dbReference type="Ensembl" id="ENSCABP00000008567.1"/>
    </source>
</evidence>
<evidence type="ECO:0000256" key="17">
    <source>
        <dbReference type="ARBA" id="ARBA00023306"/>
    </source>
</evidence>
<reference evidence="25" key="1">
    <citation type="submission" date="2025-08" db="UniProtKB">
        <authorList>
            <consortium name="Ensembl"/>
        </authorList>
    </citation>
    <scope>IDENTIFICATION</scope>
</reference>
<dbReference type="InterPro" id="IPR036961">
    <property type="entry name" value="Kinesin_motor_dom_sf"/>
</dbReference>
<name>A0A8C0GFL6_CHEAB</name>
<dbReference type="InterPro" id="IPR001752">
    <property type="entry name" value="Kinesin_motor_dom"/>
</dbReference>
<protein>
    <recommendedName>
        <fullName evidence="21">Kinesin-like protein</fullName>
    </recommendedName>
</protein>
<dbReference type="Pfam" id="PF00225">
    <property type="entry name" value="Kinesin"/>
    <property type="match status" value="1"/>
</dbReference>
<evidence type="ECO:0000256" key="4">
    <source>
        <dbReference type="ARBA" id="ARBA00022454"/>
    </source>
</evidence>
<dbReference type="OMA" id="RTTLECH"/>
<dbReference type="SUPFAM" id="SSF52540">
    <property type="entry name" value="P-loop containing nucleoside triphosphate hydrolases"/>
    <property type="match status" value="1"/>
</dbReference>
<dbReference type="Ensembl" id="ENSCABT00000009395.1">
    <property type="protein sequence ID" value="ENSCABP00000008567.1"/>
    <property type="gene ID" value="ENSCABG00000006472.1"/>
</dbReference>
<dbReference type="AlphaFoldDB" id="A0A8C0GFL6"/>
<dbReference type="GO" id="GO:0003777">
    <property type="term" value="F:microtubule motor activity"/>
    <property type="evidence" value="ECO:0007669"/>
    <property type="project" value="InterPro"/>
</dbReference>
<keyword evidence="9" id="KW-0498">Mitosis</keyword>
<evidence type="ECO:0000256" key="21">
    <source>
        <dbReference type="RuleBase" id="RU000394"/>
    </source>
</evidence>